<name>A0AAV4QJ39_9ARAC</name>
<reference evidence="1 2" key="1">
    <citation type="submission" date="2021-06" db="EMBL/GenBank/DDBJ databases">
        <title>Caerostris darwini draft genome.</title>
        <authorList>
            <person name="Kono N."/>
            <person name="Arakawa K."/>
        </authorList>
    </citation>
    <scope>NUCLEOTIDE SEQUENCE [LARGE SCALE GENOMIC DNA]</scope>
</reference>
<comment type="caution">
    <text evidence="1">The sequence shown here is derived from an EMBL/GenBank/DDBJ whole genome shotgun (WGS) entry which is preliminary data.</text>
</comment>
<accession>A0AAV4QJ39</accession>
<evidence type="ECO:0000313" key="1">
    <source>
        <dbReference type="EMBL" id="GIY10073.1"/>
    </source>
</evidence>
<sequence length="66" mass="7533">MRNTKQVKYLHSLFHLSVVLCLVSIRKWPLLPVKSEQLLSGVLSGCMPSLLSLLDLNRKVFRPTDL</sequence>
<organism evidence="1 2">
    <name type="scientific">Caerostris darwini</name>
    <dbReference type="NCBI Taxonomy" id="1538125"/>
    <lineage>
        <taxon>Eukaryota</taxon>
        <taxon>Metazoa</taxon>
        <taxon>Ecdysozoa</taxon>
        <taxon>Arthropoda</taxon>
        <taxon>Chelicerata</taxon>
        <taxon>Arachnida</taxon>
        <taxon>Araneae</taxon>
        <taxon>Araneomorphae</taxon>
        <taxon>Entelegynae</taxon>
        <taxon>Araneoidea</taxon>
        <taxon>Araneidae</taxon>
        <taxon>Caerostris</taxon>
    </lineage>
</organism>
<dbReference type="AlphaFoldDB" id="A0AAV4QJ39"/>
<dbReference type="EMBL" id="BPLQ01004707">
    <property type="protein sequence ID" value="GIY10073.1"/>
    <property type="molecule type" value="Genomic_DNA"/>
</dbReference>
<proteinExistence type="predicted"/>
<protein>
    <submittedName>
        <fullName evidence="1">Uncharacterized protein</fullName>
    </submittedName>
</protein>
<keyword evidence="2" id="KW-1185">Reference proteome</keyword>
<evidence type="ECO:0000313" key="2">
    <source>
        <dbReference type="Proteomes" id="UP001054837"/>
    </source>
</evidence>
<dbReference type="Proteomes" id="UP001054837">
    <property type="component" value="Unassembled WGS sequence"/>
</dbReference>
<gene>
    <name evidence="1" type="ORF">CDAR_64251</name>
</gene>